<dbReference type="RefSeq" id="WP_382378955.1">
    <property type="nucleotide sequence ID" value="NZ_JBHRZI010000036.1"/>
</dbReference>
<feature type="domain" description="Neprosin PEP catalytic" evidence="2">
    <location>
        <begin position="149"/>
        <end position="411"/>
    </location>
</feature>
<evidence type="ECO:0000256" key="1">
    <source>
        <dbReference type="SAM" id="MobiDB-lite"/>
    </source>
</evidence>
<dbReference type="PANTHER" id="PTHR31589:SF223">
    <property type="entry name" value="PROTEIN, PUTATIVE (DUF239)-RELATED"/>
    <property type="match status" value="1"/>
</dbReference>
<gene>
    <name evidence="3" type="ORF">ACFOWZ_38860</name>
</gene>
<evidence type="ECO:0000313" key="3">
    <source>
        <dbReference type="EMBL" id="MFC3897472.1"/>
    </source>
</evidence>
<accession>A0ABV8C600</accession>
<sequence length="412" mass="44622">MIEPFEDFRKSLSSVKYASLQESSSEVKPDNDSFDQMREFLLSRYDGVDVRHSFVEPGGEVVDCVPVEQQFALRDSSEVPEPPDPPLELTGGDHDDPALGESRPIPPPLSPENHDDYGNQRWCPPGTVPVLRHNLERLAADHSTLDDFLIGPKAGDNVRRHAQARQEVPNLGGASDVNIWPHNLTSPTLLSSASQQWYSTGMLPFVTLQTVECGWRAGVIAAPPNVVHDTLPRLFVFYTNNNYAKGASFYNDYSPGGFAYTPGANHVLHGAMTPVSQTDGTQWHVRMGFTLTQNRWWFHASGVWVGSYPASLFSNGTLGSGAFQASFGGETTTGFSFFPPMGSGRFPSEGFGKAAYQRLIGVNNTAGIPVAAQLVPGEVSPGCYRVAIASSTDSAWGTHIFFGGPGGTNCPL</sequence>
<organism evidence="3 4">
    <name type="scientific">Lentzea rhizosphaerae</name>
    <dbReference type="NCBI Taxonomy" id="2041025"/>
    <lineage>
        <taxon>Bacteria</taxon>
        <taxon>Bacillati</taxon>
        <taxon>Actinomycetota</taxon>
        <taxon>Actinomycetes</taxon>
        <taxon>Pseudonocardiales</taxon>
        <taxon>Pseudonocardiaceae</taxon>
        <taxon>Lentzea</taxon>
    </lineage>
</organism>
<comment type="caution">
    <text evidence="3">The sequence shown here is derived from an EMBL/GenBank/DDBJ whole genome shotgun (WGS) entry which is preliminary data.</text>
</comment>
<reference evidence="4" key="1">
    <citation type="journal article" date="2019" name="Int. J. Syst. Evol. Microbiol.">
        <title>The Global Catalogue of Microorganisms (GCM) 10K type strain sequencing project: providing services to taxonomists for standard genome sequencing and annotation.</title>
        <authorList>
            <consortium name="The Broad Institute Genomics Platform"/>
            <consortium name="The Broad Institute Genome Sequencing Center for Infectious Disease"/>
            <person name="Wu L."/>
            <person name="Ma J."/>
        </authorList>
    </citation>
    <scope>NUCLEOTIDE SEQUENCE [LARGE SCALE GENOMIC DNA]</scope>
    <source>
        <strain evidence="4">CGMCC 4.7405</strain>
    </source>
</reference>
<dbReference type="InterPro" id="IPR004314">
    <property type="entry name" value="Neprosin"/>
</dbReference>
<dbReference type="Proteomes" id="UP001595690">
    <property type="component" value="Unassembled WGS sequence"/>
</dbReference>
<feature type="region of interest" description="Disordered" evidence="1">
    <location>
        <begin position="73"/>
        <end position="122"/>
    </location>
</feature>
<evidence type="ECO:0000259" key="2">
    <source>
        <dbReference type="PROSITE" id="PS52045"/>
    </source>
</evidence>
<keyword evidence="4" id="KW-1185">Reference proteome</keyword>
<dbReference type="Pfam" id="PF03080">
    <property type="entry name" value="Neprosin"/>
    <property type="match status" value="1"/>
</dbReference>
<dbReference type="EMBL" id="JBHRZI010000036">
    <property type="protein sequence ID" value="MFC3897472.1"/>
    <property type="molecule type" value="Genomic_DNA"/>
</dbReference>
<dbReference type="InterPro" id="IPR053168">
    <property type="entry name" value="Glutamic_endopeptidase"/>
</dbReference>
<name>A0ABV8C600_9PSEU</name>
<evidence type="ECO:0000313" key="4">
    <source>
        <dbReference type="Proteomes" id="UP001595690"/>
    </source>
</evidence>
<protein>
    <submittedName>
        <fullName evidence="3">Neprosin family prolyl endopeptidase</fullName>
    </submittedName>
</protein>
<proteinExistence type="predicted"/>
<dbReference type="PROSITE" id="PS52045">
    <property type="entry name" value="NEPROSIN_PEP_CD"/>
    <property type="match status" value="1"/>
</dbReference>
<dbReference type="PANTHER" id="PTHR31589">
    <property type="entry name" value="PROTEIN, PUTATIVE (DUF239)-RELATED-RELATED"/>
    <property type="match status" value="1"/>
</dbReference>